<dbReference type="InterPro" id="IPR056953">
    <property type="entry name" value="CUT_N"/>
</dbReference>
<organism evidence="11 12">
    <name type="scientific">Trachymyrmex cornetzi</name>
    <dbReference type="NCBI Taxonomy" id="471704"/>
    <lineage>
        <taxon>Eukaryota</taxon>
        <taxon>Metazoa</taxon>
        <taxon>Ecdysozoa</taxon>
        <taxon>Arthropoda</taxon>
        <taxon>Hexapoda</taxon>
        <taxon>Insecta</taxon>
        <taxon>Pterygota</taxon>
        <taxon>Neoptera</taxon>
        <taxon>Endopterygota</taxon>
        <taxon>Hymenoptera</taxon>
        <taxon>Apocrita</taxon>
        <taxon>Aculeata</taxon>
        <taxon>Formicoidea</taxon>
        <taxon>Formicidae</taxon>
        <taxon>Myrmicinae</taxon>
        <taxon>Trachymyrmex</taxon>
    </lineage>
</organism>
<evidence type="ECO:0000259" key="10">
    <source>
        <dbReference type="PROSITE" id="PS51034"/>
    </source>
</evidence>
<feature type="chain" id="PRO_5008270409" evidence="9">
    <location>
        <begin position="26"/>
        <end position="413"/>
    </location>
</feature>
<protein>
    <submittedName>
        <fullName evidence="11">Cuticlin-1</fullName>
    </submittedName>
</protein>
<proteinExistence type="predicted"/>
<dbReference type="SMART" id="SM00241">
    <property type="entry name" value="ZP"/>
    <property type="match status" value="1"/>
</dbReference>
<dbReference type="InterPro" id="IPR057475">
    <property type="entry name" value="CUT_C"/>
</dbReference>
<evidence type="ECO:0000256" key="2">
    <source>
        <dbReference type="ARBA" id="ARBA00022460"/>
    </source>
</evidence>
<dbReference type="InterPro" id="IPR042235">
    <property type="entry name" value="ZP-C_dom"/>
</dbReference>
<dbReference type="InterPro" id="IPR051962">
    <property type="entry name" value="Cuticlin"/>
</dbReference>
<dbReference type="PROSITE" id="PS51034">
    <property type="entry name" value="ZP_2"/>
    <property type="match status" value="1"/>
</dbReference>
<keyword evidence="6 8" id="KW-1133">Transmembrane helix</keyword>
<comment type="subcellular location">
    <subcellularLocation>
        <location evidence="1">Cell membrane</location>
        <topology evidence="1">Single-pass type I membrane protein</topology>
    </subcellularLocation>
</comment>
<evidence type="ECO:0000256" key="1">
    <source>
        <dbReference type="ARBA" id="ARBA00004251"/>
    </source>
</evidence>
<dbReference type="EMBL" id="KQ980903">
    <property type="protein sequence ID" value="KYN11655.1"/>
    <property type="molecule type" value="Genomic_DNA"/>
</dbReference>
<evidence type="ECO:0000256" key="7">
    <source>
        <dbReference type="ARBA" id="ARBA00023136"/>
    </source>
</evidence>
<dbReference type="STRING" id="471704.A0A195DFI8"/>
<evidence type="ECO:0000313" key="11">
    <source>
        <dbReference type="EMBL" id="KYN11655.1"/>
    </source>
</evidence>
<evidence type="ECO:0000256" key="6">
    <source>
        <dbReference type="ARBA" id="ARBA00022989"/>
    </source>
</evidence>
<dbReference type="OrthoDB" id="6139674at2759"/>
<gene>
    <name evidence="11" type="ORF">ALC57_16244</name>
</gene>
<feature type="domain" description="ZP" evidence="10">
    <location>
        <begin position="46"/>
        <end position="296"/>
    </location>
</feature>
<dbReference type="AlphaFoldDB" id="A0A195DFI8"/>
<dbReference type="PANTHER" id="PTHR22907:SF54">
    <property type="entry name" value="GH04558P"/>
    <property type="match status" value="1"/>
</dbReference>
<keyword evidence="5 9" id="KW-0732">Signal</keyword>
<keyword evidence="7 8" id="KW-0472">Membrane</keyword>
<evidence type="ECO:0000256" key="4">
    <source>
        <dbReference type="ARBA" id="ARBA00022692"/>
    </source>
</evidence>
<dbReference type="Pfam" id="PF25057">
    <property type="entry name" value="CUT_N"/>
    <property type="match status" value="1"/>
</dbReference>
<keyword evidence="3" id="KW-1003">Cell membrane</keyword>
<name>A0A195DFI8_9HYME</name>
<dbReference type="InterPro" id="IPR001507">
    <property type="entry name" value="ZP_dom"/>
</dbReference>
<evidence type="ECO:0000256" key="3">
    <source>
        <dbReference type="ARBA" id="ARBA00022475"/>
    </source>
</evidence>
<sequence length="413" mass="45445">MDWRGIVLAFLVITVMRHSDSSTHAAQIFQQPLTSTAAIASTVQIECASESIIVHISTEHNTDFHGLVYPRGLSKNSSCLQEYRSQPVPITYNLPLRSCNTMPTELENGGIEYFNTIVVQPHLKLVTNQGRGFHVRCRYQTRDKVVTNDQTQVSMMQSLPLQATAPMPGCTMKIFSGDPTQHHVAENVKIGDPLTLVISIDKQEMFGLKISDCLVRDGLGWGEQRLINDEGCPIDGEIMGQFVYNEDKTEARVNFQAHKFPYTASVYYQCNVRLCVKQGGGCTNTPPLCNSIVRRRRDTANAHEAKGVEDLDGTPATIEVYSGLYVNEASDVGSKSDFSSDVFRERALDDPNTICISQRSFAIGIAAAGLILMLAVVAAILILLAKRRHKSLSTTGSSIYSGPYTNTAYSHSS</sequence>
<dbReference type="GO" id="GO:0042302">
    <property type="term" value="F:structural constituent of cuticle"/>
    <property type="evidence" value="ECO:0007669"/>
    <property type="project" value="UniProtKB-KW"/>
</dbReference>
<keyword evidence="4 8" id="KW-0812">Transmembrane</keyword>
<reference evidence="11 12" key="1">
    <citation type="submission" date="2015-09" db="EMBL/GenBank/DDBJ databases">
        <title>Trachymyrmex cornetzi WGS genome.</title>
        <authorList>
            <person name="Nygaard S."/>
            <person name="Hu H."/>
            <person name="Boomsma J."/>
            <person name="Zhang G."/>
        </authorList>
    </citation>
    <scope>NUCLEOTIDE SEQUENCE [LARGE SCALE GENOMIC DNA]</scope>
    <source>
        <strain evidence="11">Tcor2-1</strain>
        <tissue evidence="11">Whole body</tissue>
    </source>
</reference>
<feature type="transmembrane region" description="Helical" evidence="8">
    <location>
        <begin position="361"/>
        <end position="384"/>
    </location>
</feature>
<keyword evidence="2" id="KW-0193">Cuticle</keyword>
<dbReference type="Proteomes" id="UP000078492">
    <property type="component" value="Unassembled WGS sequence"/>
</dbReference>
<dbReference type="GO" id="GO:0005886">
    <property type="term" value="C:plasma membrane"/>
    <property type="evidence" value="ECO:0007669"/>
    <property type="project" value="UniProtKB-SubCell"/>
</dbReference>
<dbReference type="Gene3D" id="2.60.40.3210">
    <property type="entry name" value="Zona pellucida, ZP-N domain"/>
    <property type="match status" value="1"/>
</dbReference>
<evidence type="ECO:0000256" key="8">
    <source>
        <dbReference type="SAM" id="Phobius"/>
    </source>
</evidence>
<evidence type="ECO:0000256" key="5">
    <source>
        <dbReference type="ARBA" id="ARBA00022729"/>
    </source>
</evidence>
<dbReference type="Pfam" id="PF25301">
    <property type="entry name" value="CUT_C"/>
    <property type="match status" value="1"/>
</dbReference>
<evidence type="ECO:0000256" key="9">
    <source>
        <dbReference type="SAM" id="SignalP"/>
    </source>
</evidence>
<dbReference type="Gene3D" id="2.60.40.4100">
    <property type="entry name" value="Zona pellucida, ZP-C domain"/>
    <property type="match status" value="1"/>
</dbReference>
<dbReference type="PANTHER" id="PTHR22907">
    <property type="entry name" value="GH04558P"/>
    <property type="match status" value="1"/>
</dbReference>
<keyword evidence="12" id="KW-1185">Reference proteome</keyword>
<evidence type="ECO:0000313" key="12">
    <source>
        <dbReference type="Proteomes" id="UP000078492"/>
    </source>
</evidence>
<dbReference type="KEGG" id="tcz:108768084"/>
<accession>A0A195DFI8</accession>
<feature type="signal peptide" evidence="9">
    <location>
        <begin position="1"/>
        <end position="25"/>
    </location>
</feature>